<reference evidence="1 2" key="1">
    <citation type="submission" date="2018-09" db="EMBL/GenBank/DDBJ databases">
        <title>Glutamicibacter mishrai S5-52T (LMG 29155T = KCTC 39846T).</title>
        <authorList>
            <person name="Das S.K."/>
        </authorList>
    </citation>
    <scope>NUCLEOTIDE SEQUENCE [LARGE SCALE GENOMIC DNA]</scope>
    <source>
        <strain evidence="1 2">S5-52</strain>
    </source>
</reference>
<dbReference type="Proteomes" id="UP000502331">
    <property type="component" value="Chromosome"/>
</dbReference>
<evidence type="ECO:0000313" key="1">
    <source>
        <dbReference type="EMBL" id="QIV87536.1"/>
    </source>
</evidence>
<accession>A0A6H0SK77</accession>
<gene>
    <name evidence="1" type="ORF">D3791_10640</name>
</gene>
<name>A0A6H0SK77_9MICC</name>
<dbReference type="AlphaFoldDB" id="A0A6H0SK77"/>
<dbReference type="EMBL" id="CP032549">
    <property type="protein sequence ID" value="QIV87536.1"/>
    <property type="molecule type" value="Genomic_DNA"/>
</dbReference>
<proteinExistence type="predicted"/>
<evidence type="ECO:0000313" key="2">
    <source>
        <dbReference type="Proteomes" id="UP000502331"/>
    </source>
</evidence>
<protein>
    <submittedName>
        <fullName evidence="1">Uncharacterized protein</fullName>
    </submittedName>
</protein>
<organism evidence="1 2">
    <name type="scientific">Glutamicibacter mishrai</name>
    <dbReference type="NCBI Taxonomy" id="1775880"/>
    <lineage>
        <taxon>Bacteria</taxon>
        <taxon>Bacillati</taxon>
        <taxon>Actinomycetota</taxon>
        <taxon>Actinomycetes</taxon>
        <taxon>Micrococcales</taxon>
        <taxon>Micrococcaceae</taxon>
        <taxon>Glutamicibacter</taxon>
    </lineage>
</organism>
<sequence>MTLAQVEPLLARPLNDAEKPRVTSWINAIEAFLVMRYGEAKVAELLDYLLVFVADSIQRRLDKKNQMAEQESAGPFSVRWSSASSKGGWFLPGELADMDDSAGLGSVRTYRTPAPAGVVSGNLTPGFSPRSAYAPDDDFDGYF</sequence>
<keyword evidence="2" id="KW-1185">Reference proteome</keyword>